<evidence type="ECO:0000313" key="2">
    <source>
        <dbReference type="Proteomes" id="UP000287166"/>
    </source>
</evidence>
<dbReference type="AlphaFoldDB" id="A0A401GPE6"/>
<comment type="caution">
    <text evidence="1">The sequence shown here is derived from an EMBL/GenBank/DDBJ whole genome shotgun (WGS) entry which is preliminary data.</text>
</comment>
<proteinExistence type="predicted"/>
<dbReference type="GeneID" id="38781005"/>
<dbReference type="Proteomes" id="UP000287166">
    <property type="component" value="Unassembled WGS sequence"/>
</dbReference>
<gene>
    <name evidence="1" type="ORF">SCP_0600660</name>
</gene>
<sequence length="98" mass="10878">MARGVGWANGERQMPAYGFMLDNTCVFHGEEVSAPWCRSGSEESDPKSTLAATVDWVYDPAPYMLGESTPNCASFAPIWLRRVLRGRDGGDTRRYPCT</sequence>
<evidence type="ECO:0000313" key="1">
    <source>
        <dbReference type="EMBL" id="GBE84088.1"/>
    </source>
</evidence>
<organism evidence="1 2">
    <name type="scientific">Sparassis crispa</name>
    <dbReference type="NCBI Taxonomy" id="139825"/>
    <lineage>
        <taxon>Eukaryota</taxon>
        <taxon>Fungi</taxon>
        <taxon>Dikarya</taxon>
        <taxon>Basidiomycota</taxon>
        <taxon>Agaricomycotina</taxon>
        <taxon>Agaricomycetes</taxon>
        <taxon>Polyporales</taxon>
        <taxon>Sparassidaceae</taxon>
        <taxon>Sparassis</taxon>
    </lineage>
</organism>
<dbReference type="OrthoDB" id="2379186at2759"/>
<dbReference type="RefSeq" id="XP_027615001.1">
    <property type="nucleotide sequence ID" value="XM_027759200.1"/>
</dbReference>
<keyword evidence="2" id="KW-1185">Reference proteome</keyword>
<accession>A0A401GPE6</accession>
<protein>
    <submittedName>
        <fullName evidence="1">Uncharacterized protein</fullName>
    </submittedName>
</protein>
<dbReference type="InParanoid" id="A0A401GPE6"/>
<name>A0A401GPE6_9APHY</name>
<dbReference type="EMBL" id="BFAD01000006">
    <property type="protein sequence ID" value="GBE84088.1"/>
    <property type="molecule type" value="Genomic_DNA"/>
</dbReference>
<reference evidence="1 2" key="1">
    <citation type="journal article" date="2018" name="Sci. Rep.">
        <title>Genome sequence of the cauliflower mushroom Sparassis crispa (Hanabiratake) and its association with beneficial usage.</title>
        <authorList>
            <person name="Kiyama R."/>
            <person name="Furutani Y."/>
            <person name="Kawaguchi K."/>
            <person name="Nakanishi T."/>
        </authorList>
    </citation>
    <scope>NUCLEOTIDE SEQUENCE [LARGE SCALE GENOMIC DNA]</scope>
</reference>